<keyword evidence="10" id="KW-1185">Reference proteome</keyword>
<evidence type="ECO:0000256" key="5">
    <source>
        <dbReference type="PIRSR" id="PIRSR036894-1"/>
    </source>
</evidence>
<keyword evidence="2 5" id="KW-0862">Zinc</keyword>
<dbReference type="InterPro" id="IPR049071">
    <property type="entry name" value="MPI_cupin_dom"/>
</dbReference>
<evidence type="ECO:0000313" key="10">
    <source>
        <dbReference type="Proteomes" id="UP000298517"/>
    </source>
</evidence>
<dbReference type="Pfam" id="PF20511">
    <property type="entry name" value="PMI_typeI_cat"/>
    <property type="match status" value="1"/>
</dbReference>
<dbReference type="RefSeq" id="WP_134246504.1">
    <property type="nucleotide sequence ID" value="NZ_SNQI01000001.1"/>
</dbReference>
<keyword evidence="1 5" id="KW-0479">Metal-binding</keyword>
<evidence type="ECO:0000259" key="7">
    <source>
        <dbReference type="Pfam" id="PF20511"/>
    </source>
</evidence>
<dbReference type="SUPFAM" id="SSF51182">
    <property type="entry name" value="RmlC-like cupins"/>
    <property type="match status" value="1"/>
</dbReference>
<feature type="binding site" evidence="5">
    <location>
        <position position="103"/>
    </location>
    <ligand>
        <name>Zn(2+)</name>
        <dbReference type="ChEBI" id="CHEBI:29105"/>
    </ligand>
</feature>
<dbReference type="PANTHER" id="PTHR42742:SF3">
    <property type="entry name" value="FRUCTOKINASE"/>
    <property type="match status" value="1"/>
</dbReference>
<dbReference type="CDD" id="cd07010">
    <property type="entry name" value="cupin_PMI_type_I_N_bac"/>
    <property type="match status" value="1"/>
</dbReference>
<evidence type="ECO:0000256" key="3">
    <source>
        <dbReference type="ARBA" id="ARBA00029741"/>
    </source>
</evidence>
<dbReference type="AlphaFoldDB" id="A0A4Y8AWS9"/>
<proteinExistence type="predicted"/>
<protein>
    <recommendedName>
        <fullName evidence="3">Phosphohexomutase</fullName>
    </recommendedName>
    <alternativeName>
        <fullName evidence="4">Phosphomannose isomerase</fullName>
    </alternativeName>
</protein>
<dbReference type="GO" id="GO:0008270">
    <property type="term" value="F:zinc ion binding"/>
    <property type="evidence" value="ECO:0007669"/>
    <property type="project" value="InterPro"/>
</dbReference>
<evidence type="ECO:0000256" key="1">
    <source>
        <dbReference type="ARBA" id="ARBA00022723"/>
    </source>
</evidence>
<evidence type="ECO:0000259" key="8">
    <source>
        <dbReference type="Pfam" id="PF21621"/>
    </source>
</evidence>
<dbReference type="InterPro" id="IPR014710">
    <property type="entry name" value="RmlC-like_jellyroll"/>
</dbReference>
<dbReference type="EMBL" id="SNQI01000001">
    <property type="protein sequence ID" value="TEW76492.1"/>
    <property type="molecule type" value="Genomic_DNA"/>
</dbReference>
<dbReference type="Pfam" id="PF21621">
    <property type="entry name" value="MPI_cupin_dom"/>
    <property type="match status" value="1"/>
</dbReference>
<dbReference type="InterPro" id="IPR051804">
    <property type="entry name" value="Carb_Metab_Reg_Kinase/Isom"/>
</dbReference>
<dbReference type="PIRSF" id="PIRSF036894">
    <property type="entry name" value="PMI_Firm_short"/>
    <property type="match status" value="1"/>
</dbReference>
<evidence type="ECO:0000313" key="9">
    <source>
        <dbReference type="EMBL" id="TEW76492.1"/>
    </source>
</evidence>
<accession>A0A4Y8AWS9</accession>
<dbReference type="GO" id="GO:0004476">
    <property type="term" value="F:mannose-6-phosphate isomerase activity"/>
    <property type="evidence" value="ECO:0007669"/>
    <property type="project" value="InterPro"/>
</dbReference>
<comment type="caution">
    <text evidence="9">The sequence shown here is derived from an EMBL/GenBank/DDBJ whole genome shotgun (WGS) entry which is preliminary data.</text>
</comment>
<feature type="domain" description="Phosphomannose isomerase type I catalytic" evidence="7">
    <location>
        <begin position="7"/>
        <end position="115"/>
    </location>
</feature>
<comment type="cofactor">
    <cofactor evidence="5">
        <name>Zn(2+)</name>
        <dbReference type="ChEBI" id="CHEBI:29105"/>
    </cofactor>
    <text evidence="5">Binds 1 zinc ion per subunit.</text>
</comment>
<feature type="active site" evidence="6">
    <location>
        <position position="198"/>
    </location>
</feature>
<dbReference type="InterPro" id="IPR014628">
    <property type="entry name" value="Man6P_isomerase_Firm_short"/>
</dbReference>
<feature type="domain" description="Mannose-6-phosphate isomerase cupin" evidence="8">
    <location>
        <begin position="244"/>
        <end position="311"/>
    </location>
</feature>
<dbReference type="Gene3D" id="2.60.120.10">
    <property type="entry name" value="Jelly Rolls"/>
    <property type="match status" value="2"/>
</dbReference>
<dbReference type="GO" id="GO:0005975">
    <property type="term" value="P:carbohydrate metabolic process"/>
    <property type="evidence" value="ECO:0007669"/>
    <property type="project" value="InterPro"/>
</dbReference>
<dbReference type="OrthoDB" id="9808275at2"/>
<feature type="binding site" evidence="5">
    <location>
        <position position="178"/>
    </location>
    <ligand>
        <name>Zn(2+)</name>
        <dbReference type="ChEBI" id="CHEBI:29105"/>
    </ligand>
</feature>
<feature type="binding site" evidence="5">
    <location>
        <position position="120"/>
    </location>
    <ligand>
        <name>Zn(2+)</name>
        <dbReference type="ChEBI" id="CHEBI:29105"/>
    </ligand>
</feature>
<dbReference type="Proteomes" id="UP000298517">
    <property type="component" value="Unassembled WGS sequence"/>
</dbReference>
<evidence type="ECO:0000256" key="2">
    <source>
        <dbReference type="ARBA" id="ARBA00022833"/>
    </source>
</evidence>
<reference evidence="9 10" key="1">
    <citation type="journal article" date="2011" name="J. Microbiol.">
        <title>Gramella jeungdoensis sp. nov., isolated from a solar saltern in Korea.</title>
        <authorList>
            <person name="Joung Y."/>
            <person name="Kim H."/>
            <person name="Jang T."/>
            <person name="Ahn T.S."/>
            <person name="Joh K."/>
        </authorList>
    </citation>
    <scope>NUCLEOTIDE SEQUENCE [LARGE SCALE GENOMIC DNA]</scope>
    <source>
        <strain evidence="9 10">KCTC 23123</strain>
    </source>
</reference>
<dbReference type="InterPro" id="IPR011051">
    <property type="entry name" value="RmlC_Cupin_sf"/>
</dbReference>
<gene>
    <name evidence="9" type="ORF">E2488_01190</name>
</gene>
<evidence type="ECO:0000256" key="6">
    <source>
        <dbReference type="PIRSR" id="PIRSR036894-2"/>
    </source>
</evidence>
<evidence type="ECO:0000256" key="4">
    <source>
        <dbReference type="ARBA" id="ARBA00030762"/>
    </source>
</evidence>
<keyword evidence="9" id="KW-0413">Isomerase</keyword>
<dbReference type="InterPro" id="IPR046457">
    <property type="entry name" value="PMI_typeI_cat"/>
</dbReference>
<name>A0A4Y8AWS9_9FLAO</name>
<dbReference type="PANTHER" id="PTHR42742">
    <property type="entry name" value="TRANSCRIPTIONAL REPRESSOR MPRA"/>
    <property type="match status" value="1"/>
</dbReference>
<organism evidence="9 10">
    <name type="scientific">Gramella jeungdoensis</name>
    <dbReference type="NCBI Taxonomy" id="708091"/>
    <lineage>
        <taxon>Bacteria</taxon>
        <taxon>Pseudomonadati</taxon>
        <taxon>Bacteroidota</taxon>
        <taxon>Flavobacteriia</taxon>
        <taxon>Flavobacteriales</taxon>
        <taxon>Flavobacteriaceae</taxon>
        <taxon>Christiangramia</taxon>
    </lineage>
</organism>
<sequence length="323" mass="37068">MELYPLKFKPLFHYRIWGGDKLNTLLNKNCSRENIGESWEISDVEDNQTVVSEGPLKGKTLKQLIQKYKSNFVGEKVYSTFGREFPLLIKFIDAKKDLSIQVHPNDELAKERHNSFGKNEMWYVMEASENAKLIVGFNKKITKEEYTTSLKKATITDILNVENVVKGDAFYIPTGRVHAIGANVLLAEIQQTSNITYRIYDYERIDNKTGKKRELHEKLALEAIDFKKYDSYKTAYSLEKNTSNKLVHSPYFKTNIIEIVGEMSKDYSNLNSFVIYICVEGNSTINYNNKIYNLNKGETILLPATINNINIIATSSKILEVSL</sequence>